<keyword evidence="1" id="KW-1133">Transmembrane helix</keyword>
<organism evidence="2">
    <name type="scientific">marine sediment metagenome</name>
    <dbReference type="NCBI Taxonomy" id="412755"/>
    <lineage>
        <taxon>unclassified sequences</taxon>
        <taxon>metagenomes</taxon>
        <taxon>ecological metagenomes</taxon>
    </lineage>
</organism>
<proteinExistence type="predicted"/>
<reference evidence="2" key="1">
    <citation type="journal article" date="2014" name="Front. Microbiol.">
        <title>High frequency of phylogenetically diverse reductive dehalogenase-homologous genes in deep subseafloor sedimentary metagenomes.</title>
        <authorList>
            <person name="Kawai M."/>
            <person name="Futagami T."/>
            <person name="Toyoda A."/>
            <person name="Takaki Y."/>
            <person name="Nishi S."/>
            <person name="Hori S."/>
            <person name="Arai W."/>
            <person name="Tsubouchi T."/>
            <person name="Morono Y."/>
            <person name="Uchiyama I."/>
            <person name="Ito T."/>
            <person name="Fujiyama A."/>
            <person name="Inagaki F."/>
            <person name="Takami H."/>
        </authorList>
    </citation>
    <scope>NUCLEOTIDE SEQUENCE</scope>
    <source>
        <strain evidence="2">Expedition CK06-06</strain>
    </source>
</reference>
<comment type="caution">
    <text evidence="2">The sequence shown here is derived from an EMBL/GenBank/DDBJ whole genome shotgun (WGS) entry which is preliminary data.</text>
</comment>
<gene>
    <name evidence="2" type="ORF">S01H1_82143</name>
</gene>
<evidence type="ECO:0000313" key="2">
    <source>
        <dbReference type="EMBL" id="GAG47853.1"/>
    </source>
</evidence>
<name>X0YGV8_9ZZZZ</name>
<dbReference type="AlphaFoldDB" id="X0YGV8"/>
<dbReference type="EMBL" id="BARS01055664">
    <property type="protein sequence ID" value="GAG47853.1"/>
    <property type="molecule type" value="Genomic_DNA"/>
</dbReference>
<feature type="transmembrane region" description="Helical" evidence="1">
    <location>
        <begin position="13"/>
        <end position="35"/>
    </location>
</feature>
<keyword evidence="1" id="KW-0812">Transmembrane</keyword>
<keyword evidence="1" id="KW-0472">Membrane</keyword>
<protein>
    <submittedName>
        <fullName evidence="2">Uncharacterized protein</fullName>
    </submittedName>
</protein>
<accession>X0YGV8</accession>
<sequence>MNGETKKAIKGQLINWVGIAVIFVITFYFTTITTLKGHTEDIRFKVDEKVFLEYVKQKDIQHNTSIELIKAIQINNNEQSEKLWNELDNIKTDIRTLYVNMGYKTRGIKLNSLE</sequence>
<evidence type="ECO:0000256" key="1">
    <source>
        <dbReference type="SAM" id="Phobius"/>
    </source>
</evidence>